<dbReference type="EMBL" id="JBIMZQ010000072">
    <property type="protein sequence ID" value="KAL3656851.1"/>
    <property type="molecule type" value="Genomic_DNA"/>
</dbReference>
<evidence type="ECO:0000313" key="2">
    <source>
        <dbReference type="Proteomes" id="UP001632037"/>
    </source>
</evidence>
<dbReference type="Proteomes" id="UP001632037">
    <property type="component" value="Unassembled WGS sequence"/>
</dbReference>
<reference evidence="1 2" key="1">
    <citation type="submission" date="2024-09" db="EMBL/GenBank/DDBJ databases">
        <title>Genome sequencing and assembly of Phytophthora oleae, isolate VK10A, causative agent of rot of olive drupes.</title>
        <authorList>
            <person name="Conti Taguali S."/>
            <person name="Riolo M."/>
            <person name="La Spada F."/>
            <person name="Cacciola S.O."/>
            <person name="Dionisio G."/>
        </authorList>
    </citation>
    <scope>NUCLEOTIDE SEQUENCE [LARGE SCALE GENOMIC DNA]</scope>
    <source>
        <strain evidence="1 2">VK10A</strain>
    </source>
</reference>
<dbReference type="AlphaFoldDB" id="A0ABD3ERP2"/>
<organism evidence="1 2">
    <name type="scientific">Phytophthora oleae</name>
    <dbReference type="NCBI Taxonomy" id="2107226"/>
    <lineage>
        <taxon>Eukaryota</taxon>
        <taxon>Sar</taxon>
        <taxon>Stramenopiles</taxon>
        <taxon>Oomycota</taxon>
        <taxon>Peronosporomycetes</taxon>
        <taxon>Peronosporales</taxon>
        <taxon>Peronosporaceae</taxon>
        <taxon>Phytophthora</taxon>
    </lineage>
</organism>
<evidence type="ECO:0000313" key="1">
    <source>
        <dbReference type="EMBL" id="KAL3656851.1"/>
    </source>
</evidence>
<evidence type="ECO:0008006" key="3">
    <source>
        <dbReference type="Google" id="ProtNLM"/>
    </source>
</evidence>
<name>A0ABD3ERP2_9STRA</name>
<protein>
    <recommendedName>
        <fullName evidence="3">CCZ1/INTU/HSP4 first Longin domain-containing protein</fullName>
    </recommendedName>
</protein>
<comment type="caution">
    <text evidence="1">The sequence shown here is derived from an EMBL/GenBank/DDBJ whole genome shotgun (WGS) entry which is preliminary data.</text>
</comment>
<accession>A0ABD3ERP2</accession>
<keyword evidence="2" id="KW-1185">Reference proteome</keyword>
<sequence length="403" mass="44901">MEGVVLVEMSSGALHYTKSFSNRFDVHHPKSKRLNLGALIFALQNFAGSSIREKDHNEGSGAVTGLQASRAAEIAMYSTPLENMVLVTTPSNKLLVGLFTTPEFDAEVAKWIVRRLAFNYENCDSTEMELLNQVSRRFRLAFSQSVDDAVEMELIHLSETILIPLEGELETGKDNTDSEELFLFFYYSTRLDDSTPEGSNDITIQGKAVSAADREEKYCNAVKTANPTISDISQHSATNFSIRNIVSSTRAIITKKNIRWRPRNAVVDHSEPHEFQRVVEINERKAVLMEPHRTGSAYGIAGILLPFVEVSRLPDWTIRPNSTLAKLKSQKLNQTVWENIPGSTLGNGKRQGTNIIAWRSGPCCIFYPITARCTDPGCKPRVRHAVSALFNVLESLLKAKALV</sequence>
<proteinExistence type="predicted"/>
<gene>
    <name evidence="1" type="ORF">V7S43_018194</name>
</gene>